<dbReference type="InterPro" id="IPR001917">
    <property type="entry name" value="Aminotrans_II_pyridoxalP_BS"/>
</dbReference>
<evidence type="ECO:0000256" key="2">
    <source>
        <dbReference type="ARBA" id="ARBA00007970"/>
    </source>
</evidence>
<dbReference type="EC" id="2.6.1.9" evidence="8"/>
<evidence type="ECO:0000313" key="9">
    <source>
        <dbReference type="Proteomes" id="UP000316238"/>
    </source>
</evidence>
<evidence type="ECO:0000256" key="4">
    <source>
        <dbReference type="ARBA" id="ARBA00022679"/>
    </source>
</evidence>
<keyword evidence="3 8" id="KW-0032">Aminotransferase</keyword>
<keyword evidence="5 6" id="KW-0663">Pyridoxal phosphate</keyword>
<dbReference type="PANTHER" id="PTHR43643">
    <property type="entry name" value="HISTIDINOL-PHOSPHATE AMINOTRANSFERASE 2"/>
    <property type="match status" value="1"/>
</dbReference>
<dbReference type="EMBL" id="NQJD01000011">
    <property type="protein sequence ID" value="TAA75092.1"/>
    <property type="molecule type" value="Genomic_DNA"/>
</dbReference>
<feature type="domain" description="Aminotransferase class I/classII large" evidence="7">
    <location>
        <begin position="28"/>
        <end position="345"/>
    </location>
</feature>
<reference evidence="8" key="1">
    <citation type="submission" date="2017-07" db="EMBL/GenBank/DDBJ databases">
        <title>The cable genome - Insights into the physiology and evolution of filamentous bacteria capable of sulfide oxidation via long distance electron transfer.</title>
        <authorList>
            <person name="Thorup C."/>
            <person name="Bjerg J.T."/>
            <person name="Schreiber L."/>
            <person name="Nielsen L.P."/>
            <person name="Kjeldsen K.U."/>
            <person name="Boesen T."/>
            <person name="Boggild A."/>
            <person name="Meysman F."/>
            <person name="Geelhoed J."/>
            <person name="Schramm A."/>
        </authorList>
    </citation>
    <scope>NUCLEOTIDE SEQUENCE [LARGE SCALE GENOMIC DNA]</scope>
    <source>
        <strain evidence="8">GS</strain>
    </source>
</reference>
<accession>A0A521G246</accession>
<dbReference type="PROSITE" id="PS00599">
    <property type="entry name" value="AA_TRANSFER_CLASS_2"/>
    <property type="match status" value="1"/>
</dbReference>
<dbReference type="Pfam" id="PF00155">
    <property type="entry name" value="Aminotran_1_2"/>
    <property type="match status" value="1"/>
</dbReference>
<evidence type="ECO:0000259" key="7">
    <source>
        <dbReference type="Pfam" id="PF00155"/>
    </source>
</evidence>
<dbReference type="PANTHER" id="PTHR43643:SF3">
    <property type="entry name" value="HISTIDINOL-PHOSPHATE AMINOTRANSFERASE"/>
    <property type="match status" value="1"/>
</dbReference>
<organism evidence="8 9">
    <name type="scientific">Candidatus Electronema aureum</name>
    <dbReference type="NCBI Taxonomy" id="2005002"/>
    <lineage>
        <taxon>Bacteria</taxon>
        <taxon>Pseudomonadati</taxon>
        <taxon>Thermodesulfobacteriota</taxon>
        <taxon>Desulfobulbia</taxon>
        <taxon>Desulfobulbales</taxon>
        <taxon>Desulfobulbaceae</taxon>
        <taxon>Candidatus Electronema</taxon>
    </lineage>
</organism>
<comment type="similarity">
    <text evidence="2">Belongs to the class-II pyridoxal-phosphate-dependent aminotransferase family. Histidinol-phosphate aminotransferase subfamily.</text>
</comment>
<gene>
    <name evidence="8" type="ORF">CDV28_11118</name>
</gene>
<dbReference type="Proteomes" id="UP000316238">
    <property type="component" value="Unassembled WGS sequence"/>
</dbReference>
<sequence length="355" mass="39236">MLKVKPQIAALSTYKPPWSHIDRTAYLRFDLNENTLPLPGCVKAALHDFIDSDRIPLYPDCAAFLPKLARYTQAAPEQLMVANGSDQAIEVVLRAFLGEGDELVLAQPGFPMFTQIAGVIGAKVTGIPYDAAMRFPRRDYLAAITPATKLAVLVNPDNPTGASVSLDLIEEVLRLRPDLPVIVDEAYFEFTGATAQGLLAAYPNLIILRTFSKAFALGGLRLGYSIAHPALTAELHKVRGPFDVNACALVAAGAQLDDAAEEWRRFPQETMQLSKPYLEAFFRDNKVKQYPGAAHFMLVEPEDRDGAVAYLKERGILVRPMVAPAIKTCFRMNVGTLEQTKHFAEVYADYLRQQR</sequence>
<evidence type="ECO:0000256" key="5">
    <source>
        <dbReference type="ARBA" id="ARBA00022898"/>
    </source>
</evidence>
<dbReference type="CDD" id="cd00609">
    <property type="entry name" value="AAT_like"/>
    <property type="match status" value="1"/>
</dbReference>
<comment type="caution">
    <text evidence="8">The sequence shown here is derived from an EMBL/GenBank/DDBJ whole genome shotgun (WGS) entry which is preliminary data.</text>
</comment>
<dbReference type="GO" id="GO:0004400">
    <property type="term" value="F:histidinol-phosphate transaminase activity"/>
    <property type="evidence" value="ECO:0007669"/>
    <property type="project" value="UniProtKB-EC"/>
</dbReference>
<dbReference type="SUPFAM" id="SSF53383">
    <property type="entry name" value="PLP-dependent transferases"/>
    <property type="match status" value="1"/>
</dbReference>
<keyword evidence="4 8" id="KW-0808">Transferase</keyword>
<dbReference type="Gene3D" id="3.90.1150.10">
    <property type="entry name" value="Aspartate Aminotransferase, domain 1"/>
    <property type="match status" value="1"/>
</dbReference>
<evidence type="ECO:0000256" key="3">
    <source>
        <dbReference type="ARBA" id="ARBA00022576"/>
    </source>
</evidence>
<dbReference type="InterPro" id="IPR004839">
    <property type="entry name" value="Aminotransferase_I/II_large"/>
</dbReference>
<name>A0A521G246_9BACT</name>
<keyword evidence="9" id="KW-1185">Reference proteome</keyword>
<evidence type="ECO:0000256" key="6">
    <source>
        <dbReference type="RuleBase" id="RU003693"/>
    </source>
</evidence>
<dbReference type="InterPro" id="IPR015424">
    <property type="entry name" value="PyrdxlP-dep_Trfase"/>
</dbReference>
<protein>
    <submittedName>
        <fullName evidence="8">Histidinol phosphate aminotransferase apoenzyme</fullName>
        <ecNumber evidence="8">2.6.1.9</ecNumber>
    </submittedName>
</protein>
<dbReference type="InterPro" id="IPR015422">
    <property type="entry name" value="PyrdxlP-dep_Trfase_small"/>
</dbReference>
<evidence type="ECO:0000256" key="1">
    <source>
        <dbReference type="ARBA" id="ARBA00001933"/>
    </source>
</evidence>
<evidence type="ECO:0000313" key="8">
    <source>
        <dbReference type="EMBL" id="TAA75092.1"/>
    </source>
</evidence>
<dbReference type="GO" id="GO:0030170">
    <property type="term" value="F:pyridoxal phosphate binding"/>
    <property type="evidence" value="ECO:0007669"/>
    <property type="project" value="InterPro"/>
</dbReference>
<comment type="cofactor">
    <cofactor evidence="1 6">
        <name>pyridoxal 5'-phosphate</name>
        <dbReference type="ChEBI" id="CHEBI:597326"/>
    </cofactor>
</comment>
<dbReference type="AlphaFoldDB" id="A0A521G246"/>
<proteinExistence type="inferred from homology"/>
<dbReference type="Gene3D" id="3.40.640.10">
    <property type="entry name" value="Type I PLP-dependent aspartate aminotransferase-like (Major domain)"/>
    <property type="match status" value="1"/>
</dbReference>
<dbReference type="InterPro" id="IPR015421">
    <property type="entry name" value="PyrdxlP-dep_Trfase_major"/>
</dbReference>
<dbReference type="InterPro" id="IPR050106">
    <property type="entry name" value="HistidinolP_aminotransfase"/>
</dbReference>